<feature type="signal peptide" evidence="1">
    <location>
        <begin position="1"/>
        <end position="22"/>
    </location>
</feature>
<organism evidence="2 3">
    <name type="scientific">Dickeya fangzhongdai</name>
    <dbReference type="NCBI Taxonomy" id="1778540"/>
    <lineage>
        <taxon>Bacteria</taxon>
        <taxon>Pseudomonadati</taxon>
        <taxon>Pseudomonadota</taxon>
        <taxon>Gammaproteobacteria</taxon>
        <taxon>Enterobacterales</taxon>
        <taxon>Pectobacteriaceae</taxon>
        <taxon>Dickeya</taxon>
    </lineage>
</organism>
<keyword evidence="1" id="KW-0732">Signal</keyword>
<protein>
    <submittedName>
        <fullName evidence="2">DUF4810 domain-containing protein</fullName>
    </submittedName>
</protein>
<name>A0A2K8QSS8_9GAMM</name>
<dbReference type="EMBL" id="CP025003">
    <property type="protein sequence ID" value="ATZ96486.1"/>
    <property type="molecule type" value="Genomic_DNA"/>
</dbReference>
<evidence type="ECO:0000313" key="2">
    <source>
        <dbReference type="EMBL" id="ATZ96486.1"/>
    </source>
</evidence>
<accession>A0A2K8QSS8</accession>
<dbReference type="PROSITE" id="PS51257">
    <property type="entry name" value="PROKAR_LIPOPROTEIN"/>
    <property type="match status" value="1"/>
</dbReference>
<evidence type="ECO:0000256" key="1">
    <source>
        <dbReference type="SAM" id="SignalP"/>
    </source>
</evidence>
<dbReference type="GeneID" id="66567079"/>
<dbReference type="AlphaFoldDB" id="A0A2K8QSS8"/>
<sequence length="117" mass="13074">MLFNKKTALLLAVTLLAGCASAPKTIYSWDNYQTTLYQYYQQDKNSPEEQIASLQKSVEVAKSQNKPVPPGLHAQLGLLYAKTGRGVDARQQFETEKSLFPESAPFMDFLLSKNKGK</sequence>
<feature type="chain" id="PRO_5014991874" evidence="1">
    <location>
        <begin position="23"/>
        <end position="117"/>
    </location>
</feature>
<dbReference type="KEGG" id="dfn:CVE23_22425"/>
<dbReference type="Pfam" id="PF16068">
    <property type="entry name" value="DUF4810"/>
    <property type="match status" value="1"/>
</dbReference>
<evidence type="ECO:0000313" key="3">
    <source>
        <dbReference type="Proteomes" id="UP000231901"/>
    </source>
</evidence>
<proteinExistence type="predicted"/>
<dbReference type="RefSeq" id="WP_100850367.1">
    <property type="nucleotide sequence ID" value="NZ_BMJF01000013.1"/>
</dbReference>
<dbReference type="InterPro" id="IPR014508">
    <property type="entry name" value="UCP020555_TPR-like"/>
</dbReference>
<gene>
    <name evidence="2" type="ORF">CVE23_22425</name>
</gene>
<reference evidence="3" key="1">
    <citation type="journal article" date="2018" name="Genome Announc.">
        <title>Complete genome sequence of a Dickeya fangzhongdai type strain causing bleeding canker of pear tree trunks.</title>
        <authorList>
            <person name="Zhao Y."/>
            <person name="Tian Y."/>
            <person name="Li X."/>
            <person name="Hu B."/>
        </authorList>
    </citation>
    <scope>NUCLEOTIDE SEQUENCE [LARGE SCALE GENOMIC DNA]</scope>
    <source>
        <strain evidence="3">DSM 101947</strain>
    </source>
</reference>
<dbReference type="Proteomes" id="UP000231901">
    <property type="component" value="Chromosome"/>
</dbReference>
<dbReference type="PIRSF" id="PIRSF020555">
    <property type="entry name" value="UCP020555"/>
    <property type="match status" value="1"/>
</dbReference>
<keyword evidence="3" id="KW-1185">Reference proteome</keyword>